<feature type="region of interest" description="Disordered" evidence="1">
    <location>
        <begin position="176"/>
        <end position="196"/>
    </location>
</feature>
<gene>
    <name evidence="2" type="ORF">EV139_0882</name>
</gene>
<comment type="caution">
    <text evidence="2">The sequence shown here is derived from an EMBL/GenBank/DDBJ whole genome shotgun (WGS) entry which is preliminary data.</text>
</comment>
<accession>A0A4Q7U094</accession>
<dbReference type="RefSeq" id="WP_130453106.1">
    <property type="nucleotide sequence ID" value="NZ_QYAG01000001.1"/>
</dbReference>
<evidence type="ECO:0000256" key="1">
    <source>
        <dbReference type="SAM" id="MobiDB-lite"/>
    </source>
</evidence>
<organism evidence="2 3">
    <name type="scientific">Leucobacter luti</name>
    <dbReference type="NCBI Taxonomy" id="340320"/>
    <lineage>
        <taxon>Bacteria</taxon>
        <taxon>Bacillati</taxon>
        <taxon>Actinomycetota</taxon>
        <taxon>Actinomycetes</taxon>
        <taxon>Micrococcales</taxon>
        <taxon>Microbacteriaceae</taxon>
        <taxon>Leucobacter</taxon>
    </lineage>
</organism>
<feature type="compositionally biased region" description="Basic and acidic residues" evidence="1">
    <location>
        <begin position="176"/>
        <end position="189"/>
    </location>
</feature>
<dbReference type="OrthoDB" id="4966605at2"/>
<keyword evidence="3" id="KW-1185">Reference proteome</keyword>
<proteinExistence type="predicted"/>
<name>A0A4Q7U094_9MICO</name>
<protein>
    <submittedName>
        <fullName evidence="2">Uncharacterized protein</fullName>
    </submittedName>
</protein>
<evidence type="ECO:0000313" key="3">
    <source>
        <dbReference type="Proteomes" id="UP000291832"/>
    </source>
</evidence>
<reference evidence="2 3" key="1">
    <citation type="journal article" date="2015" name="Stand. Genomic Sci.">
        <title>Genomic Encyclopedia of Bacterial and Archaeal Type Strains, Phase III: the genomes of soil and plant-associated and newly described type strains.</title>
        <authorList>
            <person name="Whitman W.B."/>
            <person name="Woyke T."/>
            <person name="Klenk H.P."/>
            <person name="Zhou Y."/>
            <person name="Lilburn T.G."/>
            <person name="Beck B.J."/>
            <person name="De Vos P."/>
            <person name="Vandamme P."/>
            <person name="Eisen J.A."/>
            <person name="Garrity G."/>
            <person name="Hugenholtz P."/>
            <person name="Kyrpides N.C."/>
        </authorList>
    </citation>
    <scope>NUCLEOTIDE SEQUENCE [LARGE SCALE GENOMIC DNA]</scope>
    <source>
        <strain evidence="2 3">RF6</strain>
    </source>
</reference>
<dbReference type="AlphaFoldDB" id="A0A4Q7U094"/>
<dbReference type="Proteomes" id="UP000291832">
    <property type="component" value="Unassembled WGS sequence"/>
</dbReference>
<sequence>MQDTERAHLATEGVGYLEMRDYDKARWAYEQSHPASPFMQWLRTAGNVTFAVEDIRVDSGTSPGIPIPATKLAHDEITRISAELNKWPGVDEAAHDKFGASLLLDLGREVGTAMARWPMEDKPRRIRELMCGECEQFTLTVRPPRFEGDHSIVTCTCGYRMTMEEFEQLVDMFKKEDDDRKRKTLADARRSRRKSA</sequence>
<evidence type="ECO:0000313" key="2">
    <source>
        <dbReference type="EMBL" id="RZT66755.1"/>
    </source>
</evidence>
<dbReference type="EMBL" id="SHKI01000003">
    <property type="protein sequence ID" value="RZT66755.1"/>
    <property type="molecule type" value="Genomic_DNA"/>
</dbReference>